<keyword evidence="3" id="KW-1185">Reference proteome</keyword>
<organism evidence="2 3">
    <name type="scientific">Streptantibioticus rubrisoli</name>
    <dbReference type="NCBI Taxonomy" id="1387313"/>
    <lineage>
        <taxon>Bacteria</taxon>
        <taxon>Bacillati</taxon>
        <taxon>Actinomycetota</taxon>
        <taxon>Actinomycetes</taxon>
        <taxon>Kitasatosporales</taxon>
        <taxon>Streptomycetaceae</taxon>
        <taxon>Streptantibioticus</taxon>
    </lineage>
</organism>
<evidence type="ECO:0000313" key="3">
    <source>
        <dbReference type="Proteomes" id="UP001206206"/>
    </source>
</evidence>
<proteinExistence type="predicted"/>
<comment type="caution">
    <text evidence="2">The sequence shown here is derived from an EMBL/GenBank/DDBJ whole genome shotgun (WGS) entry which is preliminary data.</text>
</comment>
<dbReference type="Proteomes" id="UP001206206">
    <property type="component" value="Unassembled WGS sequence"/>
</dbReference>
<evidence type="ECO:0000313" key="2">
    <source>
        <dbReference type="EMBL" id="MCQ4045148.1"/>
    </source>
</evidence>
<gene>
    <name evidence="2" type="ORF">NON19_24735</name>
</gene>
<reference evidence="2 3" key="1">
    <citation type="submission" date="2022-06" db="EMBL/GenBank/DDBJ databases">
        <title>Draft genome sequence of type strain Streptomyces rubrisoli DSM 42083.</title>
        <authorList>
            <person name="Duangmal K."/>
            <person name="Klaysubun C."/>
        </authorList>
    </citation>
    <scope>NUCLEOTIDE SEQUENCE [LARGE SCALE GENOMIC DNA]</scope>
    <source>
        <strain evidence="2 3">DSM 42083</strain>
    </source>
</reference>
<protein>
    <submittedName>
        <fullName evidence="2">Uncharacterized protein</fullName>
    </submittedName>
</protein>
<evidence type="ECO:0000256" key="1">
    <source>
        <dbReference type="SAM" id="MobiDB-lite"/>
    </source>
</evidence>
<sequence>MTHAFRKGGVAPAGPKSARVGRRAAAEVLKEAVAVHTRLTGALGDAAHGR</sequence>
<feature type="region of interest" description="Disordered" evidence="1">
    <location>
        <begin position="1"/>
        <end position="20"/>
    </location>
</feature>
<accession>A0ABT1PLM8</accession>
<dbReference type="RefSeq" id="WP_255931276.1">
    <property type="nucleotide sequence ID" value="NZ_JANFNH010000037.1"/>
</dbReference>
<name>A0ABT1PLM8_9ACTN</name>
<dbReference type="EMBL" id="JANFNH010000037">
    <property type="protein sequence ID" value="MCQ4045148.1"/>
    <property type="molecule type" value="Genomic_DNA"/>
</dbReference>